<dbReference type="InterPro" id="IPR042564">
    <property type="entry name" value="CRISPR-Cas6/Csy4_sf"/>
</dbReference>
<dbReference type="InterPro" id="IPR013396">
    <property type="entry name" value="CRISPR-assoc_prot_Csy4"/>
</dbReference>
<name>A0A217EGY8_9GAMM</name>
<evidence type="ECO:0000313" key="2">
    <source>
        <dbReference type="Proteomes" id="UP000243463"/>
    </source>
</evidence>
<gene>
    <name evidence="1" type="ORF">SAMN05444584_1715</name>
</gene>
<dbReference type="EMBL" id="FZLN01000003">
    <property type="protein sequence ID" value="SNQ29748.1"/>
    <property type="molecule type" value="Genomic_DNA"/>
</dbReference>
<keyword evidence="1" id="KW-0255">Endonuclease</keyword>
<keyword evidence="1" id="KW-0378">Hydrolase</keyword>
<dbReference type="RefSeq" id="WP_088823795.1">
    <property type="nucleotide sequence ID" value="NZ_FZLN01000003.1"/>
</dbReference>
<protein>
    <submittedName>
        <fullName evidence="1">CRISPR-associated endonuclease Csy4</fullName>
    </submittedName>
</protein>
<dbReference type="Proteomes" id="UP000243463">
    <property type="component" value="Unassembled WGS sequence"/>
</dbReference>
<dbReference type="AlphaFoldDB" id="A0A217EGY8"/>
<evidence type="ECO:0000313" key="1">
    <source>
        <dbReference type="EMBL" id="SNQ29748.1"/>
    </source>
</evidence>
<sequence>MNYYIELTLLDQPDLMCFELWSKVYLQLHIAFVEHKDEQQKVFFGVSFPQYQYNQQKNIGSLGTKIRVFAQTKDQLEQLNLTRWLEHLTDYVHLTSVREVPQNVKGYAFYKRKQLKTGAPRLARRRVKRGDITYEEALARYNQVVKTTNLPYVQLLSLSTSNEQEKKSFKLFIEKESIEAVTQSEVFSCYGLSSVSAVPEF</sequence>
<dbReference type="Gene3D" id="3.30.70.2540">
    <property type="entry name" value="CRISPR-associated endoribonuclease Cas6/Csy4"/>
    <property type="match status" value="1"/>
</dbReference>
<reference evidence="2" key="1">
    <citation type="submission" date="2017-06" db="EMBL/GenBank/DDBJ databases">
        <authorList>
            <person name="Varghese N."/>
            <person name="Submissions S."/>
        </authorList>
    </citation>
    <scope>NUCLEOTIDE SEQUENCE [LARGE SCALE GENOMIC DNA]</scope>
    <source>
        <strain evidence="2">ANC 5114</strain>
    </source>
</reference>
<dbReference type="GO" id="GO:0043571">
    <property type="term" value="P:maintenance of CRISPR repeat elements"/>
    <property type="evidence" value="ECO:0007669"/>
    <property type="project" value="InterPro"/>
</dbReference>
<accession>A0A217EGY8</accession>
<dbReference type="CDD" id="cd09739">
    <property type="entry name" value="Cas6_I-F"/>
    <property type="match status" value="1"/>
</dbReference>
<dbReference type="Pfam" id="PF09618">
    <property type="entry name" value="Cas_Csy4"/>
    <property type="match status" value="1"/>
</dbReference>
<keyword evidence="2" id="KW-1185">Reference proteome</keyword>
<dbReference type="NCBIfam" id="TIGR02563">
    <property type="entry name" value="cas_Csy4"/>
    <property type="match status" value="1"/>
</dbReference>
<dbReference type="GO" id="GO:0004519">
    <property type="term" value="F:endonuclease activity"/>
    <property type="evidence" value="ECO:0007669"/>
    <property type="project" value="UniProtKB-KW"/>
</dbReference>
<dbReference type="OrthoDB" id="259831at2"/>
<organism evidence="1 2">
    <name type="scientific">Acinetobacter apis</name>
    <dbReference type="NCBI Taxonomy" id="1229165"/>
    <lineage>
        <taxon>Bacteria</taxon>
        <taxon>Pseudomonadati</taxon>
        <taxon>Pseudomonadota</taxon>
        <taxon>Gammaproteobacteria</taxon>
        <taxon>Moraxellales</taxon>
        <taxon>Moraxellaceae</taxon>
        <taxon>Acinetobacter</taxon>
    </lineage>
</organism>
<keyword evidence="1" id="KW-0540">Nuclease</keyword>
<proteinExistence type="predicted"/>